<dbReference type="PROSITE" id="PS50103">
    <property type="entry name" value="ZF_C3H1"/>
    <property type="match status" value="4"/>
</dbReference>
<organism evidence="7 8">
    <name type="scientific">Lentinus brumalis</name>
    <dbReference type="NCBI Taxonomy" id="2498619"/>
    <lineage>
        <taxon>Eukaryota</taxon>
        <taxon>Fungi</taxon>
        <taxon>Dikarya</taxon>
        <taxon>Basidiomycota</taxon>
        <taxon>Agaricomycotina</taxon>
        <taxon>Agaricomycetes</taxon>
        <taxon>Polyporales</taxon>
        <taxon>Polyporaceae</taxon>
        <taxon>Lentinus</taxon>
    </lineage>
</organism>
<feature type="compositionally biased region" description="Acidic residues" evidence="5">
    <location>
        <begin position="374"/>
        <end position="398"/>
    </location>
</feature>
<dbReference type="GO" id="GO:0005634">
    <property type="term" value="C:nucleus"/>
    <property type="evidence" value="ECO:0007669"/>
    <property type="project" value="TreeGrafter"/>
</dbReference>
<feature type="region of interest" description="Disordered" evidence="5">
    <location>
        <begin position="369"/>
        <end position="407"/>
    </location>
</feature>
<accession>A0A371D6Q5</accession>
<reference evidence="7 8" key="1">
    <citation type="journal article" date="2018" name="Biotechnol. Biofuels">
        <title>Integrative visual omics of the white-rot fungus Polyporus brumalis exposes the biotechnological potential of its oxidative enzymes for delignifying raw plant biomass.</title>
        <authorList>
            <person name="Miyauchi S."/>
            <person name="Rancon A."/>
            <person name="Drula E."/>
            <person name="Hage H."/>
            <person name="Chaduli D."/>
            <person name="Favel A."/>
            <person name="Grisel S."/>
            <person name="Henrissat B."/>
            <person name="Herpoel-Gimbert I."/>
            <person name="Ruiz-Duenas F.J."/>
            <person name="Chevret D."/>
            <person name="Hainaut M."/>
            <person name="Lin J."/>
            <person name="Wang M."/>
            <person name="Pangilinan J."/>
            <person name="Lipzen A."/>
            <person name="Lesage-Meessen L."/>
            <person name="Navarro D."/>
            <person name="Riley R."/>
            <person name="Grigoriev I.V."/>
            <person name="Zhou S."/>
            <person name="Raouche S."/>
            <person name="Rosso M.N."/>
        </authorList>
    </citation>
    <scope>NUCLEOTIDE SEQUENCE [LARGE SCALE GENOMIC DNA]</scope>
    <source>
        <strain evidence="7 8">BRFM 1820</strain>
    </source>
</reference>
<dbReference type="GO" id="GO:0008270">
    <property type="term" value="F:zinc ion binding"/>
    <property type="evidence" value="ECO:0007669"/>
    <property type="project" value="UniProtKB-KW"/>
</dbReference>
<dbReference type="Proteomes" id="UP000256964">
    <property type="component" value="Unassembled WGS sequence"/>
</dbReference>
<feature type="compositionally biased region" description="Low complexity" evidence="5">
    <location>
        <begin position="320"/>
        <end position="336"/>
    </location>
</feature>
<feature type="region of interest" description="Disordered" evidence="5">
    <location>
        <begin position="20"/>
        <end position="86"/>
    </location>
</feature>
<evidence type="ECO:0000256" key="1">
    <source>
        <dbReference type="ARBA" id="ARBA00022723"/>
    </source>
</evidence>
<evidence type="ECO:0000256" key="5">
    <source>
        <dbReference type="SAM" id="MobiDB-lite"/>
    </source>
</evidence>
<keyword evidence="1 4" id="KW-0479">Metal-binding</keyword>
<dbReference type="OrthoDB" id="410307at2759"/>
<keyword evidence="3 4" id="KW-0862">Zinc</keyword>
<keyword evidence="2 4" id="KW-0863">Zinc-finger</keyword>
<evidence type="ECO:0000313" key="7">
    <source>
        <dbReference type="EMBL" id="RDX48226.1"/>
    </source>
</evidence>
<dbReference type="SMART" id="SM00356">
    <property type="entry name" value="ZnF_C3H1"/>
    <property type="match status" value="4"/>
</dbReference>
<protein>
    <recommendedName>
        <fullName evidence="6">C3H1-type domain-containing protein</fullName>
    </recommendedName>
</protein>
<dbReference type="InterPro" id="IPR036855">
    <property type="entry name" value="Znf_CCCH_sf"/>
</dbReference>
<feature type="domain" description="C3H1-type" evidence="6">
    <location>
        <begin position="176"/>
        <end position="204"/>
    </location>
</feature>
<evidence type="ECO:0000256" key="4">
    <source>
        <dbReference type="PROSITE-ProRule" id="PRU00723"/>
    </source>
</evidence>
<evidence type="ECO:0000256" key="2">
    <source>
        <dbReference type="ARBA" id="ARBA00022771"/>
    </source>
</evidence>
<feature type="zinc finger region" description="C3H1-type" evidence="4">
    <location>
        <begin position="232"/>
        <end position="259"/>
    </location>
</feature>
<dbReference type="Gene3D" id="4.10.1000.10">
    <property type="entry name" value="Zinc finger, CCCH-type"/>
    <property type="match status" value="2"/>
</dbReference>
<dbReference type="STRING" id="139420.A0A371D6Q5"/>
<feature type="zinc finger region" description="C3H1-type" evidence="4">
    <location>
        <begin position="260"/>
        <end position="288"/>
    </location>
</feature>
<evidence type="ECO:0000256" key="3">
    <source>
        <dbReference type="ARBA" id="ARBA00022833"/>
    </source>
</evidence>
<dbReference type="SUPFAM" id="SSF90229">
    <property type="entry name" value="CCCH zinc finger"/>
    <property type="match status" value="2"/>
</dbReference>
<feature type="zinc finger region" description="C3H1-type" evidence="4">
    <location>
        <begin position="176"/>
        <end position="204"/>
    </location>
</feature>
<dbReference type="PANTHER" id="PTHR46156">
    <property type="entry name" value="CCCH ZINGC FINGER"/>
    <property type="match status" value="1"/>
</dbReference>
<keyword evidence="8" id="KW-1185">Reference proteome</keyword>
<feature type="compositionally biased region" description="Low complexity" evidence="5">
    <location>
        <begin position="62"/>
        <end position="72"/>
    </location>
</feature>
<dbReference type="PANTHER" id="PTHR46156:SF1">
    <property type="entry name" value="ZINC FINGER CCCH DOMAIN-CONTAINING PROTEIN 3"/>
    <property type="match status" value="1"/>
</dbReference>
<feature type="zinc finger region" description="C3H1-type" evidence="4">
    <location>
        <begin position="208"/>
        <end position="231"/>
    </location>
</feature>
<evidence type="ECO:0000259" key="6">
    <source>
        <dbReference type="PROSITE" id="PS50103"/>
    </source>
</evidence>
<feature type="region of interest" description="Disordered" evidence="5">
    <location>
        <begin position="344"/>
        <end position="363"/>
    </location>
</feature>
<feature type="region of interest" description="Disordered" evidence="5">
    <location>
        <begin position="314"/>
        <end position="336"/>
    </location>
</feature>
<feature type="region of interest" description="Disordered" evidence="5">
    <location>
        <begin position="99"/>
        <end position="132"/>
    </location>
</feature>
<feature type="domain" description="C3H1-type" evidence="6">
    <location>
        <begin position="260"/>
        <end position="288"/>
    </location>
</feature>
<dbReference type="EMBL" id="KZ857413">
    <property type="protein sequence ID" value="RDX48226.1"/>
    <property type="molecule type" value="Genomic_DNA"/>
</dbReference>
<dbReference type="AlphaFoldDB" id="A0A371D6Q5"/>
<name>A0A371D6Q5_9APHY</name>
<feature type="compositionally biased region" description="Pro residues" evidence="5">
    <location>
        <begin position="31"/>
        <end position="41"/>
    </location>
</feature>
<proteinExistence type="predicted"/>
<feature type="domain" description="C3H1-type" evidence="6">
    <location>
        <begin position="232"/>
        <end position="259"/>
    </location>
</feature>
<sequence>MDTPSTSAAALKLEIERLRGAINRHQAGQPAPRPPGGPVPTHPRNNVYVNPTYKPYVKTFKPPSLAATAPRPASRPPPTAPDEKRDVIIDGVAFESSGRSLVRKDLPKPPSKPPSMSALPSSRPAPFVRNKTGIMMNAARTYKPKTSRRGRAMNRNLTLDNTRKQYQSRRLNAKRKYSEKPCPRFTTTGSCNRGLTCMYQHDPSKIAICWPFLQGICPHTAETCALSHDPTPERTPLCVHFANNGRCNRPNCPFPHVHVGPREGICRDFAVLGYCEKGLDCDKQHVRECPDFAEKGQCTTRGCKLPHVIRANRNRKAPVSTSGPSADSSSGTTPSSARLEIAVETDGASSSRQITAEDGQLGDEFISLTFHESESEESEESEEEDVDEDVDLDGEEEDRESHLDADV</sequence>
<gene>
    <name evidence="7" type="ORF">OH76DRAFT_1405141</name>
</gene>
<feature type="domain" description="C3H1-type" evidence="6">
    <location>
        <begin position="208"/>
        <end position="231"/>
    </location>
</feature>
<evidence type="ECO:0000313" key="8">
    <source>
        <dbReference type="Proteomes" id="UP000256964"/>
    </source>
</evidence>
<dbReference type="InterPro" id="IPR000571">
    <property type="entry name" value="Znf_CCCH"/>
</dbReference>